<sequence length="216" mass="22813">MHIMEGFLPPVWAVFWYAVSLVFVVYGAVKSKRLIDENPKNKALLAVAGGFIFVLSSLKIPSPVTGSCSHPTGTGISTMLFGPSVTAFLSAIVLLYQALLLAHGGLTTLGANTASMGIVGPFAGWLVYRALKGRVSLKVNAFITAVVADWFTYVVTSLQLALAFPGTSMINSALTFMGIFALTQIPVAIVEGIFSALLIGYIAQIDRNAVKEGVVA</sequence>
<dbReference type="NCBIfam" id="TIGR00123">
    <property type="entry name" value="cbiM"/>
    <property type="match status" value="1"/>
</dbReference>
<keyword evidence="6 12" id="KW-0169">Cobalamin biosynthesis</keyword>
<keyword evidence="11 12" id="KW-0170">Cobalt</keyword>
<comment type="similarity">
    <text evidence="12">Belongs to the CbiM family.</text>
</comment>
<feature type="transmembrane region" description="Helical" evidence="12">
    <location>
        <begin position="12"/>
        <end position="29"/>
    </location>
</feature>
<dbReference type="STRING" id="565033.GACE_1804"/>
<protein>
    <recommendedName>
        <fullName evidence="12">Putative cobalt transport protein CbiM</fullName>
    </recommendedName>
    <alternativeName>
        <fullName evidence="12">Energy-coupling factor transporter probable substrate-capture protein CbiM</fullName>
        <shortName evidence="12">ECF transporter S component CbiM</shortName>
    </alternativeName>
</protein>
<evidence type="ECO:0000256" key="7">
    <source>
        <dbReference type="ARBA" id="ARBA00022692"/>
    </source>
</evidence>
<evidence type="ECO:0000256" key="8">
    <source>
        <dbReference type="ARBA" id="ARBA00022989"/>
    </source>
</evidence>
<organism evidence="13 14">
    <name type="scientific">Geoglobus acetivorans</name>
    <dbReference type="NCBI Taxonomy" id="565033"/>
    <lineage>
        <taxon>Archaea</taxon>
        <taxon>Methanobacteriati</taxon>
        <taxon>Methanobacteriota</taxon>
        <taxon>Archaeoglobi</taxon>
        <taxon>Archaeoglobales</taxon>
        <taxon>Archaeoglobaceae</taxon>
        <taxon>Geoglobus</taxon>
    </lineage>
</organism>
<evidence type="ECO:0000256" key="11">
    <source>
        <dbReference type="ARBA" id="ARBA00023285"/>
    </source>
</evidence>
<dbReference type="NCBIfam" id="NF006184">
    <property type="entry name" value="PRK08319.1"/>
    <property type="match status" value="1"/>
</dbReference>
<comment type="function">
    <text evidence="12">Part of the energy-coupling factor (ECF) transporter complex CbiMNOQ involved in cobalt import.</text>
</comment>
<dbReference type="GO" id="GO:0015087">
    <property type="term" value="F:cobalt ion transmembrane transporter activity"/>
    <property type="evidence" value="ECO:0007669"/>
    <property type="project" value="UniProtKB-UniRule"/>
</dbReference>
<dbReference type="FunFam" id="1.10.1760.20:FF:000001">
    <property type="entry name" value="Cobalt transport protein CbiM"/>
    <property type="match status" value="1"/>
</dbReference>
<feature type="transmembrane region" description="Helical" evidence="12">
    <location>
        <begin position="109"/>
        <end position="128"/>
    </location>
</feature>
<evidence type="ECO:0000313" key="13">
    <source>
        <dbReference type="EMBL" id="AIY90832.1"/>
    </source>
</evidence>
<evidence type="ECO:0000256" key="9">
    <source>
        <dbReference type="ARBA" id="ARBA00023065"/>
    </source>
</evidence>
<evidence type="ECO:0000313" key="14">
    <source>
        <dbReference type="Proteomes" id="UP000030624"/>
    </source>
</evidence>
<comment type="subcellular location">
    <subcellularLocation>
        <location evidence="1">Cell inner membrane</location>
        <topology evidence="1">Multi-pass membrane protein</topology>
    </subcellularLocation>
    <subcellularLocation>
        <location evidence="12">Cell membrane</location>
        <topology evidence="12">Multi-pass membrane protein</topology>
    </subcellularLocation>
</comment>
<dbReference type="InterPro" id="IPR002751">
    <property type="entry name" value="CbiM/NikMN"/>
</dbReference>
<dbReference type="GO" id="GO:0043190">
    <property type="term" value="C:ATP-binding cassette (ABC) transporter complex"/>
    <property type="evidence" value="ECO:0007669"/>
    <property type="project" value="InterPro"/>
</dbReference>
<evidence type="ECO:0000256" key="4">
    <source>
        <dbReference type="ARBA" id="ARBA00022448"/>
    </source>
</evidence>
<evidence type="ECO:0000256" key="1">
    <source>
        <dbReference type="ARBA" id="ARBA00004429"/>
    </source>
</evidence>
<dbReference type="HAMAP" id="MF_01462">
    <property type="entry name" value="CbiM"/>
    <property type="match status" value="1"/>
</dbReference>
<dbReference type="PANTHER" id="PTHR43627:SF1">
    <property type="entry name" value="COBALT TRANSPORT PROTEIN CBIM"/>
    <property type="match status" value="1"/>
</dbReference>
<dbReference type="PANTHER" id="PTHR43627">
    <property type="match status" value="1"/>
</dbReference>
<keyword evidence="9 12" id="KW-0406">Ion transport</keyword>
<feature type="transmembrane region" description="Helical" evidence="12">
    <location>
        <begin position="41"/>
        <end position="60"/>
    </location>
</feature>
<dbReference type="AlphaFoldDB" id="A0A0A7GIS8"/>
<feature type="transmembrane region" description="Helical" evidence="12">
    <location>
        <begin position="176"/>
        <end position="203"/>
    </location>
</feature>
<feature type="transmembrane region" description="Helical" evidence="12">
    <location>
        <begin position="140"/>
        <end position="164"/>
    </location>
</feature>
<evidence type="ECO:0000256" key="2">
    <source>
        <dbReference type="ARBA" id="ARBA00004953"/>
    </source>
</evidence>
<dbReference type="eggNOG" id="arCOG02248">
    <property type="taxonomic scope" value="Archaea"/>
</dbReference>
<gene>
    <name evidence="12" type="primary">cbiM</name>
    <name evidence="13" type="ORF">GACE_1804</name>
</gene>
<dbReference type="Pfam" id="PF01891">
    <property type="entry name" value="CbiM"/>
    <property type="match status" value="1"/>
</dbReference>
<name>A0A0A7GIS8_GEOAI</name>
<dbReference type="GeneID" id="24798381"/>
<comment type="pathway">
    <text evidence="2 12">Cofactor biosynthesis; adenosylcobalamin biosynthesis.</text>
</comment>
<evidence type="ECO:0000256" key="12">
    <source>
        <dbReference type="HAMAP-Rule" id="MF_01462"/>
    </source>
</evidence>
<keyword evidence="5 12" id="KW-1003">Cell membrane</keyword>
<evidence type="ECO:0000256" key="3">
    <source>
        <dbReference type="ARBA" id="ARBA00022426"/>
    </source>
</evidence>
<proteinExistence type="inferred from homology"/>
<dbReference type="Gene3D" id="1.10.1760.20">
    <property type="match status" value="1"/>
</dbReference>
<keyword evidence="7 12" id="KW-0812">Transmembrane</keyword>
<dbReference type="KEGG" id="gac:GACE_1804"/>
<dbReference type="GO" id="GO:0009236">
    <property type="term" value="P:cobalamin biosynthetic process"/>
    <property type="evidence" value="ECO:0007669"/>
    <property type="project" value="UniProtKB-UniRule"/>
</dbReference>
<dbReference type="UniPathway" id="UPA00148"/>
<evidence type="ECO:0000256" key="6">
    <source>
        <dbReference type="ARBA" id="ARBA00022573"/>
    </source>
</evidence>
<evidence type="ECO:0000256" key="10">
    <source>
        <dbReference type="ARBA" id="ARBA00023136"/>
    </source>
</evidence>
<dbReference type="Proteomes" id="UP000030624">
    <property type="component" value="Chromosome"/>
</dbReference>
<accession>A0A0A7GIS8</accession>
<reference evidence="13 14" key="1">
    <citation type="journal article" date="2015" name="Appl. Environ. Microbiol.">
        <title>The Geoglobus acetivorans genome: Fe(III) reduction, acetate utilization, autotrophic growth, and degradation of aromatic compounds in a hyperthermophilic archaeon.</title>
        <authorList>
            <person name="Mardanov A.V."/>
            <person name="Slododkina G.B."/>
            <person name="Slobodkin A.I."/>
            <person name="Beletsky A.V."/>
            <person name="Gavrilov S.N."/>
            <person name="Kublanov I.V."/>
            <person name="Bonch-Osmolovskaya E.A."/>
            <person name="Skryabin K.G."/>
            <person name="Ravin N.V."/>
        </authorList>
    </citation>
    <scope>NUCLEOTIDE SEQUENCE [LARGE SCALE GENOMIC DNA]</scope>
    <source>
        <strain evidence="13 14">SBH6</strain>
    </source>
</reference>
<keyword evidence="8 12" id="KW-1133">Transmembrane helix</keyword>
<comment type="subunit">
    <text evidence="12">Forms an energy-coupling factor (ECF) transporter complex composed of an ATP-binding protein (A component, CbiO), a transmembrane protein (T component, CbiQ) and 2 possible substrate-capture proteins (S components, CbiM and CbiN) of unknown stoichimetry.</text>
</comment>
<dbReference type="EMBL" id="CP009552">
    <property type="protein sequence ID" value="AIY90832.1"/>
    <property type="molecule type" value="Genomic_DNA"/>
</dbReference>
<keyword evidence="10 12" id="KW-0472">Membrane</keyword>
<keyword evidence="3 12" id="KW-0171">Cobalt transport</keyword>
<feature type="transmembrane region" description="Helical" evidence="12">
    <location>
        <begin position="80"/>
        <end position="102"/>
    </location>
</feature>
<dbReference type="HOGENOM" id="CLU_052508_3_0_2"/>
<dbReference type="InterPro" id="IPR018024">
    <property type="entry name" value="CbiM"/>
</dbReference>
<evidence type="ECO:0000256" key="5">
    <source>
        <dbReference type="ARBA" id="ARBA00022475"/>
    </source>
</evidence>
<keyword evidence="4 12" id="KW-0813">Transport</keyword>
<dbReference type="RefSeq" id="WP_048092808.1">
    <property type="nucleotide sequence ID" value="NZ_CP009552.1"/>
</dbReference>